<proteinExistence type="predicted"/>
<name>A0A7J7KAI4_BUGNE</name>
<sequence length="169" mass="18535">MQSSYSVDMKVMRVASIGLLISILSIGQVRSLECWQCDTFDDSGGCNELNKTASQCKSFEDACIKIVTEFESPHSGPRNRTAEKEQKKCEDKPNSRPVMKYVSKSCGEKNSFEHFAKMDKSCEKETIGGGGTQTRCMCSGNLCNSAMGLHKTVIYSITMATLAISCTVL</sequence>
<feature type="compositionally biased region" description="Basic and acidic residues" evidence="1">
    <location>
        <begin position="80"/>
        <end position="94"/>
    </location>
</feature>
<accession>A0A7J7KAI4</accession>
<gene>
    <name evidence="2" type="ORF">EB796_006026</name>
</gene>
<feature type="region of interest" description="Disordered" evidence="1">
    <location>
        <begin position="72"/>
        <end position="95"/>
    </location>
</feature>
<organism evidence="2 3">
    <name type="scientific">Bugula neritina</name>
    <name type="common">Brown bryozoan</name>
    <name type="synonym">Sertularia neritina</name>
    <dbReference type="NCBI Taxonomy" id="10212"/>
    <lineage>
        <taxon>Eukaryota</taxon>
        <taxon>Metazoa</taxon>
        <taxon>Spiralia</taxon>
        <taxon>Lophotrochozoa</taxon>
        <taxon>Bryozoa</taxon>
        <taxon>Gymnolaemata</taxon>
        <taxon>Cheilostomatida</taxon>
        <taxon>Flustrina</taxon>
        <taxon>Buguloidea</taxon>
        <taxon>Bugulidae</taxon>
        <taxon>Bugula</taxon>
    </lineage>
</organism>
<dbReference type="EMBL" id="VXIV02000847">
    <property type="protein sequence ID" value="KAF6035670.1"/>
    <property type="molecule type" value="Genomic_DNA"/>
</dbReference>
<evidence type="ECO:0000313" key="2">
    <source>
        <dbReference type="EMBL" id="KAF6035670.1"/>
    </source>
</evidence>
<evidence type="ECO:0000256" key="1">
    <source>
        <dbReference type="SAM" id="MobiDB-lite"/>
    </source>
</evidence>
<keyword evidence="3" id="KW-1185">Reference proteome</keyword>
<evidence type="ECO:0000313" key="3">
    <source>
        <dbReference type="Proteomes" id="UP000593567"/>
    </source>
</evidence>
<comment type="caution">
    <text evidence="2">The sequence shown here is derived from an EMBL/GenBank/DDBJ whole genome shotgun (WGS) entry which is preliminary data.</text>
</comment>
<dbReference type="Proteomes" id="UP000593567">
    <property type="component" value="Unassembled WGS sequence"/>
</dbReference>
<dbReference type="AlphaFoldDB" id="A0A7J7KAI4"/>
<protein>
    <recommendedName>
        <fullName evidence="4">Protein quiver</fullName>
    </recommendedName>
</protein>
<reference evidence="2" key="1">
    <citation type="submission" date="2020-06" db="EMBL/GenBank/DDBJ databases">
        <title>Draft genome of Bugula neritina, a colonial animal packing powerful symbionts and potential medicines.</title>
        <authorList>
            <person name="Rayko M."/>
        </authorList>
    </citation>
    <scope>NUCLEOTIDE SEQUENCE [LARGE SCALE GENOMIC DNA]</scope>
    <source>
        <strain evidence="2">Kwan_BN1</strain>
    </source>
</reference>
<evidence type="ECO:0008006" key="4">
    <source>
        <dbReference type="Google" id="ProtNLM"/>
    </source>
</evidence>